<feature type="non-terminal residue" evidence="2">
    <location>
        <position position="1"/>
    </location>
</feature>
<proteinExistence type="predicted"/>
<dbReference type="EMBL" id="UOEN01000272">
    <property type="protein sequence ID" value="VAW15501.1"/>
    <property type="molecule type" value="Genomic_DNA"/>
</dbReference>
<gene>
    <name evidence="2" type="ORF">MNBD_BACTEROID05-426</name>
</gene>
<dbReference type="Pfam" id="PF01765">
    <property type="entry name" value="RRF"/>
    <property type="match status" value="1"/>
</dbReference>
<evidence type="ECO:0000259" key="1">
    <source>
        <dbReference type="Pfam" id="PF01765"/>
    </source>
</evidence>
<dbReference type="Gene3D" id="1.10.132.20">
    <property type="entry name" value="Ribosome-recycling factor"/>
    <property type="match status" value="1"/>
</dbReference>
<dbReference type="SUPFAM" id="SSF55194">
    <property type="entry name" value="Ribosome recycling factor, RRF"/>
    <property type="match status" value="1"/>
</dbReference>
<dbReference type="InterPro" id="IPR036191">
    <property type="entry name" value="RRF_sf"/>
</dbReference>
<organism evidence="2">
    <name type="scientific">hydrothermal vent metagenome</name>
    <dbReference type="NCBI Taxonomy" id="652676"/>
    <lineage>
        <taxon>unclassified sequences</taxon>
        <taxon>metagenomes</taxon>
        <taxon>ecological metagenomes</taxon>
    </lineage>
</organism>
<accession>A0A3B0T9Z4</accession>
<protein>
    <submittedName>
        <fullName evidence="2">Ribosome recycling factor</fullName>
    </submittedName>
</protein>
<evidence type="ECO:0000313" key="2">
    <source>
        <dbReference type="EMBL" id="VAW15501.1"/>
    </source>
</evidence>
<sequence>SDKSISEDDSFKAHENVQKMTDTYTKDIDVILEEKSKSLLEV</sequence>
<reference evidence="2" key="1">
    <citation type="submission" date="2018-06" db="EMBL/GenBank/DDBJ databases">
        <authorList>
            <person name="Zhirakovskaya E."/>
        </authorList>
    </citation>
    <scope>NUCLEOTIDE SEQUENCE</scope>
</reference>
<name>A0A3B0T9Z4_9ZZZZ</name>
<dbReference type="InterPro" id="IPR023584">
    <property type="entry name" value="Ribosome_recyc_fac_dom"/>
</dbReference>
<feature type="domain" description="Ribosome recycling factor" evidence="1">
    <location>
        <begin position="2"/>
        <end position="40"/>
    </location>
</feature>
<dbReference type="AlphaFoldDB" id="A0A3B0T9Z4"/>